<accession>A0A8S1APW7</accession>
<dbReference type="Pfam" id="PF00135">
    <property type="entry name" value="COesterase"/>
    <property type="match status" value="2"/>
</dbReference>
<comment type="caution">
    <text evidence="3">The sequence shown here is derived from an EMBL/GenBank/DDBJ whole genome shotgun (WGS) entry which is preliminary data.</text>
</comment>
<protein>
    <recommendedName>
        <fullName evidence="2">Carboxylesterase type B domain-containing protein</fullName>
    </recommendedName>
</protein>
<keyword evidence="1" id="KW-0325">Glycoprotein</keyword>
<keyword evidence="4" id="KW-1185">Reference proteome</keyword>
<reference evidence="3 4" key="1">
    <citation type="submission" date="2020-04" db="EMBL/GenBank/DDBJ databases">
        <authorList>
            <person name="Wallbank WR R."/>
            <person name="Pardo Diaz C."/>
            <person name="Kozak K."/>
            <person name="Martin S."/>
            <person name="Jiggins C."/>
            <person name="Moest M."/>
            <person name="Warren A I."/>
            <person name="Byers J.R.P. K."/>
            <person name="Montejo-Kovacevich G."/>
            <person name="Yen C E."/>
        </authorList>
    </citation>
    <scope>NUCLEOTIDE SEQUENCE [LARGE SCALE GENOMIC DNA]</scope>
</reference>
<feature type="domain" description="Carboxylesterase type B" evidence="2">
    <location>
        <begin position="59"/>
        <end position="121"/>
    </location>
</feature>
<evidence type="ECO:0000313" key="4">
    <source>
        <dbReference type="Proteomes" id="UP000494106"/>
    </source>
</evidence>
<dbReference type="InterPro" id="IPR029058">
    <property type="entry name" value="AB_hydrolase_fold"/>
</dbReference>
<organism evidence="3 4">
    <name type="scientific">Arctia plantaginis</name>
    <name type="common">Wood tiger moth</name>
    <name type="synonym">Phalaena plantaginis</name>
    <dbReference type="NCBI Taxonomy" id="874455"/>
    <lineage>
        <taxon>Eukaryota</taxon>
        <taxon>Metazoa</taxon>
        <taxon>Ecdysozoa</taxon>
        <taxon>Arthropoda</taxon>
        <taxon>Hexapoda</taxon>
        <taxon>Insecta</taxon>
        <taxon>Pterygota</taxon>
        <taxon>Neoptera</taxon>
        <taxon>Endopterygota</taxon>
        <taxon>Lepidoptera</taxon>
        <taxon>Glossata</taxon>
        <taxon>Ditrysia</taxon>
        <taxon>Noctuoidea</taxon>
        <taxon>Erebidae</taxon>
        <taxon>Arctiinae</taxon>
        <taxon>Arctia</taxon>
    </lineage>
</organism>
<evidence type="ECO:0000256" key="1">
    <source>
        <dbReference type="ARBA" id="ARBA00023180"/>
    </source>
</evidence>
<gene>
    <name evidence="3" type="ORF">APLA_LOCUS10974</name>
</gene>
<dbReference type="PANTHER" id="PTHR11559">
    <property type="entry name" value="CARBOXYLESTERASE"/>
    <property type="match status" value="1"/>
</dbReference>
<dbReference type="OrthoDB" id="19653at2759"/>
<feature type="domain" description="Carboxylesterase type B" evidence="2">
    <location>
        <begin position="2"/>
        <end position="48"/>
    </location>
</feature>
<dbReference type="Proteomes" id="UP000494106">
    <property type="component" value="Unassembled WGS sequence"/>
</dbReference>
<dbReference type="AlphaFoldDB" id="A0A8S1APW7"/>
<evidence type="ECO:0000313" key="3">
    <source>
        <dbReference type="EMBL" id="CAB3246690.1"/>
    </source>
</evidence>
<sequence length="134" mass="15596">MKVVRVTEGLLEGEEIQNEYGGTYFSFKGIPYAQPPVGDLRFKAPQSVRTLDWLDQESESFQLISTVTKLWTNFAKYGNPTPDKSLGVEWKPYTLQNQEYLDLGNKLVMDTIPEKEELEFWDSIFKEYLPKYLV</sequence>
<proteinExistence type="predicted"/>
<evidence type="ECO:0000259" key="2">
    <source>
        <dbReference type="Pfam" id="PF00135"/>
    </source>
</evidence>
<name>A0A8S1APW7_ARCPL</name>
<dbReference type="InterPro" id="IPR002018">
    <property type="entry name" value="CarbesteraseB"/>
</dbReference>
<dbReference type="SUPFAM" id="SSF53474">
    <property type="entry name" value="alpha/beta-Hydrolases"/>
    <property type="match status" value="2"/>
</dbReference>
<dbReference type="InterPro" id="IPR050309">
    <property type="entry name" value="Type-B_Carboxylest/Lipase"/>
</dbReference>
<dbReference type="EMBL" id="CADEBC010000528">
    <property type="protein sequence ID" value="CAB3246690.1"/>
    <property type="molecule type" value="Genomic_DNA"/>
</dbReference>
<dbReference type="Gene3D" id="3.40.50.1820">
    <property type="entry name" value="alpha/beta hydrolase"/>
    <property type="match status" value="2"/>
</dbReference>